<evidence type="ECO:0000313" key="7">
    <source>
        <dbReference type="EMBL" id="TMV10109.1"/>
    </source>
</evidence>
<evidence type="ECO:0000256" key="5">
    <source>
        <dbReference type="ARBA" id="ARBA00023014"/>
    </source>
</evidence>
<evidence type="ECO:0000259" key="6">
    <source>
        <dbReference type="PROSITE" id="PS51918"/>
    </source>
</evidence>
<dbReference type="CDD" id="cd01335">
    <property type="entry name" value="Radical_SAM"/>
    <property type="match status" value="1"/>
</dbReference>
<reference evidence="7 8" key="1">
    <citation type="submission" date="2019-05" db="EMBL/GenBank/DDBJ databases">
        <title>Ruegeria sp. nov., isolated from tidal flat.</title>
        <authorList>
            <person name="Kim W."/>
        </authorList>
    </citation>
    <scope>NUCLEOTIDE SEQUENCE [LARGE SCALE GENOMIC DNA]</scope>
    <source>
        <strain evidence="7 8">CAU 1488</strain>
    </source>
</reference>
<keyword evidence="3" id="KW-0479">Metal-binding</keyword>
<dbReference type="InterPro" id="IPR007197">
    <property type="entry name" value="rSAM"/>
</dbReference>
<accession>A0ABY2X4Y5</accession>
<dbReference type="InterPro" id="IPR058240">
    <property type="entry name" value="rSAM_sf"/>
</dbReference>
<evidence type="ECO:0000256" key="1">
    <source>
        <dbReference type="ARBA" id="ARBA00001966"/>
    </source>
</evidence>
<evidence type="ECO:0000256" key="3">
    <source>
        <dbReference type="ARBA" id="ARBA00022723"/>
    </source>
</evidence>
<dbReference type="EMBL" id="VCPD01000001">
    <property type="protein sequence ID" value="TMV10109.1"/>
    <property type="molecule type" value="Genomic_DNA"/>
</dbReference>
<dbReference type="SUPFAM" id="SSF102114">
    <property type="entry name" value="Radical SAM enzymes"/>
    <property type="match status" value="1"/>
</dbReference>
<gene>
    <name evidence="7" type="ORF">FGK63_03335</name>
</gene>
<dbReference type="Pfam" id="PF13186">
    <property type="entry name" value="SPASM"/>
    <property type="match status" value="1"/>
</dbReference>
<dbReference type="InterPro" id="IPR050377">
    <property type="entry name" value="Radical_SAM_PqqE_MftC-like"/>
</dbReference>
<comment type="cofactor">
    <cofactor evidence="1">
        <name>[4Fe-4S] cluster</name>
        <dbReference type="ChEBI" id="CHEBI:49883"/>
    </cofactor>
</comment>
<keyword evidence="5" id="KW-0411">Iron-sulfur</keyword>
<dbReference type="Gene3D" id="3.20.20.70">
    <property type="entry name" value="Aldolase class I"/>
    <property type="match status" value="1"/>
</dbReference>
<sequence>MIPGACKNRSSLQSCECRFLNVGIIMPFDQSQNLNFLWLELTNRCNLECTHCYAGSSPTAVDAAPLSLSEYQDIIRSAAQHGCSAVQFIGGEPTLNKMLPELIEFSSRTGFTFIEVFSNLVSMTDAQIADYQRHGIHLATSIYGASSEVHDAVTTRPGSFERTTRNMSRALDAGIPFRVSVIRMETNLDEIDEAVQWLKQLGIDNVGIDDARAFGRAREEKPCDMGELCGECAGGTLCVDPNGKVSPCIMSRAWGVGDVREDGFSTLLTSQRLKDVRSQIAERVAERMGGCNPSNPNPCAPDQGGPCIPCNPNGNCGPNKCQPHP</sequence>
<comment type="caution">
    <text evidence="7">The sequence shown here is derived from an EMBL/GenBank/DDBJ whole genome shotgun (WGS) entry which is preliminary data.</text>
</comment>
<organism evidence="7 8">
    <name type="scientific">Ruegeria sediminis</name>
    <dbReference type="NCBI Taxonomy" id="2583820"/>
    <lineage>
        <taxon>Bacteria</taxon>
        <taxon>Pseudomonadati</taxon>
        <taxon>Pseudomonadota</taxon>
        <taxon>Alphaproteobacteria</taxon>
        <taxon>Rhodobacterales</taxon>
        <taxon>Roseobacteraceae</taxon>
        <taxon>Ruegeria</taxon>
    </lineage>
</organism>
<dbReference type="SFLD" id="SFLDG01067">
    <property type="entry name" value="SPASM/twitch_domain_containing"/>
    <property type="match status" value="1"/>
</dbReference>
<dbReference type="InterPro" id="IPR013785">
    <property type="entry name" value="Aldolase_TIM"/>
</dbReference>
<proteinExistence type="predicted"/>
<dbReference type="PANTHER" id="PTHR11228">
    <property type="entry name" value="RADICAL SAM DOMAIN PROTEIN"/>
    <property type="match status" value="1"/>
</dbReference>
<dbReference type="Proteomes" id="UP001193035">
    <property type="component" value="Unassembled WGS sequence"/>
</dbReference>
<evidence type="ECO:0000256" key="2">
    <source>
        <dbReference type="ARBA" id="ARBA00022691"/>
    </source>
</evidence>
<dbReference type="Pfam" id="PF04055">
    <property type="entry name" value="Radical_SAM"/>
    <property type="match status" value="1"/>
</dbReference>
<feature type="domain" description="Radical SAM core" evidence="6">
    <location>
        <begin position="31"/>
        <end position="248"/>
    </location>
</feature>
<keyword evidence="2" id="KW-0949">S-adenosyl-L-methionine</keyword>
<name>A0ABY2X4Y5_9RHOB</name>
<dbReference type="CDD" id="cd21109">
    <property type="entry name" value="SPASM"/>
    <property type="match status" value="1"/>
</dbReference>
<protein>
    <submittedName>
        <fullName evidence="7">Radical SAM protein</fullName>
    </submittedName>
</protein>
<evidence type="ECO:0000256" key="4">
    <source>
        <dbReference type="ARBA" id="ARBA00023004"/>
    </source>
</evidence>
<keyword evidence="8" id="KW-1185">Reference proteome</keyword>
<keyword evidence="4" id="KW-0408">Iron</keyword>
<dbReference type="SFLD" id="SFLDG01386">
    <property type="entry name" value="main_SPASM_domain-containing"/>
    <property type="match status" value="1"/>
</dbReference>
<dbReference type="SFLD" id="SFLDS00029">
    <property type="entry name" value="Radical_SAM"/>
    <property type="match status" value="1"/>
</dbReference>
<dbReference type="PROSITE" id="PS51918">
    <property type="entry name" value="RADICAL_SAM"/>
    <property type="match status" value="1"/>
</dbReference>
<evidence type="ECO:0000313" key="8">
    <source>
        <dbReference type="Proteomes" id="UP001193035"/>
    </source>
</evidence>
<dbReference type="PANTHER" id="PTHR11228:SF7">
    <property type="entry name" value="PQQA PEPTIDE CYCLASE"/>
    <property type="match status" value="1"/>
</dbReference>
<dbReference type="InterPro" id="IPR023885">
    <property type="entry name" value="4Fe4S-binding_SPASM_dom"/>
</dbReference>